<evidence type="ECO:0000313" key="2">
    <source>
        <dbReference type="EMBL" id="PVI08614.1"/>
    </source>
</evidence>
<gene>
    <name evidence="2" type="ORF">DM02DRAFT_722812</name>
</gene>
<evidence type="ECO:0000256" key="1">
    <source>
        <dbReference type="SAM" id="MobiDB-lite"/>
    </source>
</evidence>
<keyword evidence="3" id="KW-1185">Reference proteome</keyword>
<reference evidence="2 3" key="1">
    <citation type="journal article" date="2018" name="Sci. Rep.">
        <title>Comparative genomics provides insights into the lifestyle and reveals functional heterogeneity of dark septate endophytic fungi.</title>
        <authorList>
            <person name="Knapp D.G."/>
            <person name="Nemeth J.B."/>
            <person name="Barry K."/>
            <person name="Hainaut M."/>
            <person name="Henrissat B."/>
            <person name="Johnson J."/>
            <person name="Kuo A."/>
            <person name="Lim J.H.P."/>
            <person name="Lipzen A."/>
            <person name="Nolan M."/>
            <person name="Ohm R.A."/>
            <person name="Tamas L."/>
            <person name="Grigoriev I.V."/>
            <person name="Spatafora J.W."/>
            <person name="Nagy L.G."/>
            <person name="Kovacs G.M."/>
        </authorList>
    </citation>
    <scope>NUCLEOTIDE SEQUENCE [LARGE SCALE GENOMIC DNA]</scope>
    <source>
        <strain evidence="2 3">DSE2036</strain>
    </source>
</reference>
<feature type="compositionally biased region" description="Polar residues" evidence="1">
    <location>
        <begin position="86"/>
        <end position="106"/>
    </location>
</feature>
<sequence length="454" mass="50235">MAEPDMVLISELMEEMSRNPPAVAARKLLAEHYIAVGWLDTALDLVSELKTLTPGDSDIARLAETLERKPQLPAKESPVVPRKSSARYSKPQTRRPANQPSPQLNGDLTAARKDLTEGYTALRLKATNILANLKRLSALQNKSKVSLPSKDTSRIEAILEGRGTEAKQTVAPGSLRQLARTIMSNPTKATDLVIADLEDIMYWTRKPNGVPSGADDDTIRDALVKRVRALEPNLPDNLKIHGELGLMHLIHENIDKTYANDETMLGDAVKDIPREDFYVTEDNYAWDLNELVQAIQVNGGVMRNPLSRDMFTPKDVRGILMHPKGKSLAALQLQQHEMAKGVRLATIDEMEKLAAVLLDDQSSDQLPSRFATDHFLAYIATLPELEQKAIDGLRCPAKDSHTGTSYDFSIGEAVRDAKGNRVCFHKTGDFIQQAAKYLRNNQGVAPDSDDCLLM</sequence>
<dbReference type="AlphaFoldDB" id="A0A2V1EFT2"/>
<evidence type="ECO:0000313" key="3">
    <source>
        <dbReference type="Proteomes" id="UP000244855"/>
    </source>
</evidence>
<dbReference type="EMBL" id="KZ805300">
    <property type="protein sequence ID" value="PVI08614.1"/>
    <property type="molecule type" value="Genomic_DNA"/>
</dbReference>
<proteinExistence type="predicted"/>
<dbReference type="STRING" id="97972.A0A2V1EFT2"/>
<dbReference type="Proteomes" id="UP000244855">
    <property type="component" value="Unassembled WGS sequence"/>
</dbReference>
<dbReference type="OrthoDB" id="5379086at2759"/>
<feature type="region of interest" description="Disordered" evidence="1">
    <location>
        <begin position="69"/>
        <end position="106"/>
    </location>
</feature>
<name>A0A2V1EFT2_9PLEO</name>
<protein>
    <submittedName>
        <fullName evidence="2">Uncharacterized protein</fullName>
    </submittedName>
</protein>
<organism evidence="2 3">
    <name type="scientific">Periconia macrospinosa</name>
    <dbReference type="NCBI Taxonomy" id="97972"/>
    <lineage>
        <taxon>Eukaryota</taxon>
        <taxon>Fungi</taxon>
        <taxon>Dikarya</taxon>
        <taxon>Ascomycota</taxon>
        <taxon>Pezizomycotina</taxon>
        <taxon>Dothideomycetes</taxon>
        <taxon>Pleosporomycetidae</taxon>
        <taxon>Pleosporales</taxon>
        <taxon>Massarineae</taxon>
        <taxon>Periconiaceae</taxon>
        <taxon>Periconia</taxon>
    </lineage>
</organism>
<accession>A0A2V1EFT2</accession>